<feature type="region of interest" description="Disordered" evidence="1">
    <location>
        <begin position="161"/>
        <end position="182"/>
    </location>
</feature>
<dbReference type="OrthoDB" id="3797628at2759"/>
<feature type="domain" description="Nuclear pore complex protein NUP96 C-terminal" evidence="2">
    <location>
        <begin position="398"/>
        <end position="719"/>
    </location>
</feature>
<proteinExistence type="predicted"/>
<protein>
    <recommendedName>
        <fullName evidence="2">Nuclear pore complex protein NUP96 C-terminal domain-containing protein</fullName>
    </recommendedName>
</protein>
<reference evidence="4" key="2">
    <citation type="submission" date="2015-01" db="EMBL/GenBank/DDBJ databases">
        <title>Evolutionary Origins and Diversification of the Mycorrhizal Mutualists.</title>
        <authorList>
            <consortium name="DOE Joint Genome Institute"/>
            <consortium name="Mycorrhizal Genomics Consortium"/>
            <person name="Kohler A."/>
            <person name="Kuo A."/>
            <person name="Nagy L.G."/>
            <person name="Floudas D."/>
            <person name="Copeland A."/>
            <person name="Barry K.W."/>
            <person name="Cichocki N."/>
            <person name="Veneault-Fourrey C."/>
            <person name="LaButti K."/>
            <person name="Lindquist E.A."/>
            <person name="Lipzen A."/>
            <person name="Lundell T."/>
            <person name="Morin E."/>
            <person name="Murat C."/>
            <person name="Riley R."/>
            <person name="Ohm R."/>
            <person name="Sun H."/>
            <person name="Tunlid A."/>
            <person name="Henrissat B."/>
            <person name="Grigoriev I.V."/>
            <person name="Hibbett D.S."/>
            <person name="Martin F."/>
        </authorList>
    </citation>
    <scope>NUCLEOTIDE SEQUENCE [LARGE SCALE GENOMIC DNA]</scope>
    <source>
        <strain evidence="4">F 1598</strain>
    </source>
</reference>
<feature type="compositionally biased region" description="Basic and acidic residues" evidence="1">
    <location>
        <begin position="173"/>
        <end position="182"/>
    </location>
</feature>
<keyword evidence="4" id="KW-1185">Reference proteome</keyword>
<accession>A0A0C3FRW6</accession>
<dbReference type="Proteomes" id="UP000054166">
    <property type="component" value="Unassembled WGS sequence"/>
</dbReference>
<evidence type="ECO:0000259" key="2">
    <source>
        <dbReference type="Pfam" id="PF12110"/>
    </source>
</evidence>
<dbReference type="InParanoid" id="A0A0C3FRW6"/>
<name>A0A0C3FRW6_PILCF</name>
<feature type="compositionally biased region" description="Acidic residues" evidence="1">
    <location>
        <begin position="40"/>
        <end position="50"/>
    </location>
</feature>
<dbReference type="AlphaFoldDB" id="A0A0C3FRW6"/>
<evidence type="ECO:0000313" key="4">
    <source>
        <dbReference type="Proteomes" id="UP000054166"/>
    </source>
</evidence>
<feature type="region of interest" description="Disordered" evidence="1">
    <location>
        <begin position="618"/>
        <end position="642"/>
    </location>
</feature>
<gene>
    <name evidence="3" type="ORF">PILCRDRAFT_815942</name>
</gene>
<dbReference type="Pfam" id="PF12110">
    <property type="entry name" value="Nup96"/>
    <property type="match status" value="1"/>
</dbReference>
<dbReference type="STRING" id="765440.A0A0C3FRW6"/>
<evidence type="ECO:0000313" key="3">
    <source>
        <dbReference type="EMBL" id="KIM86695.1"/>
    </source>
</evidence>
<dbReference type="EMBL" id="KN832981">
    <property type="protein sequence ID" value="KIM86695.1"/>
    <property type="molecule type" value="Genomic_DNA"/>
</dbReference>
<dbReference type="InterPro" id="IPR021967">
    <property type="entry name" value="Nup98_C"/>
</dbReference>
<reference evidence="3 4" key="1">
    <citation type="submission" date="2014-04" db="EMBL/GenBank/DDBJ databases">
        <authorList>
            <consortium name="DOE Joint Genome Institute"/>
            <person name="Kuo A."/>
            <person name="Tarkka M."/>
            <person name="Buscot F."/>
            <person name="Kohler A."/>
            <person name="Nagy L.G."/>
            <person name="Floudas D."/>
            <person name="Copeland A."/>
            <person name="Barry K.W."/>
            <person name="Cichocki N."/>
            <person name="Veneault-Fourrey C."/>
            <person name="LaButti K."/>
            <person name="Lindquist E.A."/>
            <person name="Lipzen A."/>
            <person name="Lundell T."/>
            <person name="Morin E."/>
            <person name="Murat C."/>
            <person name="Sun H."/>
            <person name="Tunlid A."/>
            <person name="Henrissat B."/>
            <person name="Grigoriev I.V."/>
            <person name="Hibbett D.S."/>
            <person name="Martin F."/>
            <person name="Nordberg H.P."/>
            <person name="Cantor M.N."/>
            <person name="Hua S.X."/>
        </authorList>
    </citation>
    <scope>NUCLEOTIDE SEQUENCE [LARGE SCALE GENOMIC DNA]</scope>
    <source>
        <strain evidence="3 4">F 1598</strain>
    </source>
</reference>
<dbReference type="Gene3D" id="1.25.40.690">
    <property type="match status" value="1"/>
</dbReference>
<sequence length="898" mass="99633">MARFSANITDSSEDEDELYLDQPQEPLKQTERSRAPLPPAEDEEDSDEEAASSSSSSSEMQEDELMTSPPRKHPIQTQNALIEDDDGEIRYAHEINSRQTPFKKSPPRQRGDPTIIPWAQQIGVDAQKMHVMQTSLFRMPEEASAMKAMNQRPTTSAKRLLLPPQPMNRKHSRDSDGDGLRMDPRERASFAHDIEPMPYRPSRKYARVESWASSVTGNEDAMVDAGLSMGRSFRAGWGPGGMLVHLGSLCGPLSAPKTSANSSIVSISSIPIFPGHNADESSRLLKLLTHHLGHTPIIRDADSIPFANPSPTLRFSSFTSLYAPGNRSYEAALYRLGHALFDHIDLKLGATSGVTADVRNRITSVRRKAALSAWLDETVAPSVDMSLKSNPSASAASTAYALLTGNQVEKACEVAMDSGNVKLATLISQAAGDFAFREDLRTQLEVWREQRVDAHVDEGVRKVYALLAGILDVVQGSKGSGLERCKDVDVFEGLDWKRAFGIHLWFAEPMDAPIAQVFESYNRQRLETPERVMGPRAWYAEQPPSPSMVNHTWNIPSSSSTPDALFSLIQLYSDPACSLSHIFNPLSFGSSPLDYSLPWHLYIILSRCMRVRDFSDRGDPGVHASRDDDGRTDADEGVEGHSPSADLLASGYALQLENLGLLQEAVFVLLHIEGSAGREKAIKDLLARQAMKLDDWTMRGFCGSLKIPTSWVNEAKAIYALDKGEVYQAYEAYLIAQLYNPAHELAVLELAPDAIIRKDLDLLKDIFERFNSKKVDNWNRRGKVFLDYAHILTRLPELQASLDDADAIPDASQASELEDLTRSIPKLINILPEVLRNRDDPRHNAALAEMIAELVLRLDKVKPLALAPLKPTVVDDTTKLRHIRSTAYERFVKAIQVS</sequence>
<evidence type="ECO:0000256" key="1">
    <source>
        <dbReference type="SAM" id="MobiDB-lite"/>
    </source>
</evidence>
<dbReference type="HOGENOM" id="CLU_007424_0_0_1"/>
<feature type="region of interest" description="Disordered" evidence="1">
    <location>
        <begin position="1"/>
        <end position="110"/>
    </location>
</feature>
<feature type="compositionally biased region" description="Basic and acidic residues" evidence="1">
    <location>
        <begin position="618"/>
        <end position="634"/>
    </location>
</feature>
<organism evidence="3 4">
    <name type="scientific">Piloderma croceum (strain F 1598)</name>
    <dbReference type="NCBI Taxonomy" id="765440"/>
    <lineage>
        <taxon>Eukaryota</taxon>
        <taxon>Fungi</taxon>
        <taxon>Dikarya</taxon>
        <taxon>Basidiomycota</taxon>
        <taxon>Agaricomycotina</taxon>
        <taxon>Agaricomycetes</taxon>
        <taxon>Agaricomycetidae</taxon>
        <taxon>Atheliales</taxon>
        <taxon>Atheliaceae</taxon>
        <taxon>Piloderma</taxon>
    </lineage>
</organism>